<proteinExistence type="predicted"/>
<keyword evidence="2" id="KW-1185">Reference proteome</keyword>
<reference evidence="1 2" key="1">
    <citation type="submission" date="2015-01" db="EMBL/GenBank/DDBJ databases">
        <title>Evolution of Trichinella species and genotypes.</title>
        <authorList>
            <person name="Korhonen P.K."/>
            <person name="Edoardo P."/>
            <person name="Giuseppe L.R."/>
            <person name="Gasser R.B."/>
        </authorList>
    </citation>
    <scope>NUCLEOTIDE SEQUENCE [LARGE SCALE GENOMIC DNA]</scope>
    <source>
        <strain evidence="1">ISS3</strain>
    </source>
</reference>
<evidence type="ECO:0000313" key="2">
    <source>
        <dbReference type="Proteomes" id="UP000054776"/>
    </source>
</evidence>
<dbReference type="Proteomes" id="UP000054776">
    <property type="component" value="Unassembled WGS sequence"/>
</dbReference>
<accession>A0A0V1B3K7</accession>
<dbReference type="InParanoid" id="A0A0V1B3K7"/>
<protein>
    <submittedName>
        <fullName evidence="1">Uncharacterized protein</fullName>
    </submittedName>
</protein>
<dbReference type="EMBL" id="JYDH01000115">
    <property type="protein sequence ID" value="KRY31591.1"/>
    <property type="molecule type" value="Genomic_DNA"/>
</dbReference>
<sequence>MPVTAHPEILLRNGSCRMEEFFVVTGFPSSHQAASARLSVNGAVRRELFLPVAPQDISSLSGVTELLVRSAPAT</sequence>
<organism evidence="1 2">
    <name type="scientific">Trichinella spiralis</name>
    <name type="common">Trichina worm</name>
    <dbReference type="NCBI Taxonomy" id="6334"/>
    <lineage>
        <taxon>Eukaryota</taxon>
        <taxon>Metazoa</taxon>
        <taxon>Ecdysozoa</taxon>
        <taxon>Nematoda</taxon>
        <taxon>Enoplea</taxon>
        <taxon>Dorylaimia</taxon>
        <taxon>Trichinellida</taxon>
        <taxon>Trichinellidae</taxon>
        <taxon>Trichinella</taxon>
    </lineage>
</organism>
<comment type="caution">
    <text evidence="1">The sequence shown here is derived from an EMBL/GenBank/DDBJ whole genome shotgun (WGS) entry which is preliminary data.</text>
</comment>
<dbReference type="AlphaFoldDB" id="A0A0V1B3K7"/>
<evidence type="ECO:0000313" key="1">
    <source>
        <dbReference type="EMBL" id="KRY31591.1"/>
    </source>
</evidence>
<gene>
    <name evidence="1" type="ORF">T01_13490</name>
</gene>
<name>A0A0V1B3K7_TRISP</name>